<keyword evidence="4" id="KW-0378">Hydrolase</keyword>
<dbReference type="EMBL" id="BPQF01000019">
    <property type="protein sequence ID" value="GJD41324.1"/>
    <property type="molecule type" value="Genomic_DNA"/>
</dbReference>
<organism evidence="8 9">
    <name type="scientific">Methylobacterium bullatum</name>
    <dbReference type="NCBI Taxonomy" id="570505"/>
    <lineage>
        <taxon>Bacteria</taxon>
        <taxon>Pseudomonadati</taxon>
        <taxon>Pseudomonadota</taxon>
        <taxon>Alphaproteobacteria</taxon>
        <taxon>Hyphomicrobiales</taxon>
        <taxon>Methylobacteriaceae</taxon>
        <taxon>Methylobacterium</taxon>
    </lineage>
</organism>
<dbReference type="InterPro" id="IPR024455">
    <property type="entry name" value="Phage_capsid"/>
</dbReference>
<dbReference type="GO" id="GO:0006508">
    <property type="term" value="P:proteolysis"/>
    <property type="evidence" value="ECO:0007669"/>
    <property type="project" value="UniProtKB-KW"/>
</dbReference>
<keyword evidence="2" id="KW-1188">Viral release from host cell</keyword>
<reference evidence="8" key="1">
    <citation type="journal article" date="2016" name="Front. Microbiol.">
        <title>Genome Sequence of the Piezophilic, Mesophilic Sulfate-Reducing Bacterium Desulfovibrio indicus J2T.</title>
        <authorList>
            <person name="Cao J."/>
            <person name="Maignien L."/>
            <person name="Shao Z."/>
            <person name="Alain K."/>
            <person name="Jebbar M."/>
        </authorList>
    </citation>
    <scope>NUCLEOTIDE SEQUENCE</scope>
    <source>
        <strain evidence="8">DSM 21893</strain>
    </source>
</reference>
<sequence length="650" mass="68817">MNRAYSILAVKAVDDDQRVIRGVATTPNPDRVGDIVDPLGVKFTNPMPLLHQHDSGRPVGTVKFDRPTKDGIQFEASLPRIDEPGPLKDRVDTAWGEVKAGLVRAVSIGFRTLSDGYEVMKDGGIRYLQTEVMELSLVTIPANADAKISLIKSIDAPLLAATGKQPSDADRPATPGATGSQSPISPSKGARIMSKTFAEQITAFEATRQAKSARMSELMNKAADEGSTLDASQTEEYDGLADEVKSIDAHLVRLSDLEKANRAAAKPVEGVKGTETGSQVRSGVRVEVKGNNLPKGTSFTRYAMALALGKGNLMQSAEIAKGWGDSTPEVEKVLKAAVAAGNTTDPNWAKPLVEYQNMASEFAELLRPMTIVGRIEGLRRVPFNIKIPRQTAGSSASWVGEGKPKPVSALAFDQILLGHTKLAGIVVLTDELVRLSNPAAEGIVRQDLAATIVQTMDRDFVDPGKAAVADVSPASITNGVTPVAASGTDADAVRADVRAVMNKFVVANMSLAGAVWIMTEQEALALAMMQNPLGQAEFNGLAINGGTGGTFFGLPVILSENIPAGATGSRIILAKANEILLADDGEVLLDSSNQASLEMDSAPATPSATTVMVSLWQHNMVGIRAERYVNWAKRRAGAVQFIDNAAYGTV</sequence>
<dbReference type="SUPFAM" id="SSF56563">
    <property type="entry name" value="Major capsid protein gp5"/>
    <property type="match status" value="1"/>
</dbReference>
<evidence type="ECO:0000259" key="7">
    <source>
        <dbReference type="Pfam" id="PF05065"/>
    </source>
</evidence>
<dbReference type="Proteomes" id="UP001055307">
    <property type="component" value="Unassembled WGS sequence"/>
</dbReference>
<keyword evidence="9" id="KW-1185">Reference proteome</keyword>
<dbReference type="Pfam" id="PF05065">
    <property type="entry name" value="Phage_capsid"/>
    <property type="match status" value="1"/>
</dbReference>
<evidence type="ECO:0000259" key="6">
    <source>
        <dbReference type="Pfam" id="PF04586"/>
    </source>
</evidence>
<comment type="subcellular location">
    <subcellularLocation>
        <location evidence="1">Virion</location>
    </subcellularLocation>
</comment>
<dbReference type="Gene3D" id="3.30.2400.10">
    <property type="entry name" value="Major capsid protein gp5"/>
    <property type="match status" value="1"/>
</dbReference>
<evidence type="ECO:0000256" key="3">
    <source>
        <dbReference type="ARBA" id="ARBA00022670"/>
    </source>
</evidence>
<evidence type="ECO:0000313" key="9">
    <source>
        <dbReference type="Proteomes" id="UP001055307"/>
    </source>
</evidence>
<proteinExistence type="predicted"/>
<dbReference type="InterPro" id="IPR054612">
    <property type="entry name" value="Phage_capsid-like_C"/>
</dbReference>
<dbReference type="NCBIfam" id="TIGR01554">
    <property type="entry name" value="major_cap_HK97"/>
    <property type="match status" value="1"/>
</dbReference>
<dbReference type="RefSeq" id="WP_192215653.1">
    <property type="nucleotide sequence ID" value="NZ_BPQF01000019.1"/>
</dbReference>
<evidence type="ECO:0008006" key="10">
    <source>
        <dbReference type="Google" id="ProtNLM"/>
    </source>
</evidence>
<gene>
    <name evidence="8" type="ORF">OICFNHDK_3807</name>
</gene>
<protein>
    <recommendedName>
        <fullName evidence="10">Phage major capsid protein</fullName>
    </recommendedName>
</protein>
<evidence type="ECO:0000313" key="8">
    <source>
        <dbReference type="EMBL" id="GJD41324.1"/>
    </source>
</evidence>
<accession>A0AAV4ZCS8</accession>
<feature type="domain" description="Prohead serine protease" evidence="6">
    <location>
        <begin position="47"/>
        <end position="151"/>
    </location>
</feature>
<reference evidence="8" key="2">
    <citation type="submission" date="2021-08" db="EMBL/GenBank/DDBJ databases">
        <authorList>
            <person name="Tani A."/>
            <person name="Ola A."/>
            <person name="Ogura Y."/>
            <person name="Katsura K."/>
            <person name="Hayashi T."/>
        </authorList>
    </citation>
    <scope>NUCLEOTIDE SEQUENCE</scope>
    <source>
        <strain evidence="8">DSM 21893</strain>
    </source>
</reference>
<keyword evidence="3" id="KW-0645">Protease</keyword>
<evidence type="ECO:0000256" key="5">
    <source>
        <dbReference type="SAM" id="MobiDB-lite"/>
    </source>
</evidence>
<dbReference type="InterPro" id="IPR054613">
    <property type="entry name" value="Peptidase_S78_dom"/>
</dbReference>
<feature type="domain" description="Phage capsid-like C-terminal" evidence="7">
    <location>
        <begin position="384"/>
        <end position="642"/>
    </location>
</feature>
<dbReference type="Gene3D" id="3.30.2320.10">
    <property type="entry name" value="hypothetical protein PF0899 domain"/>
    <property type="match status" value="1"/>
</dbReference>
<dbReference type="AlphaFoldDB" id="A0AAV4ZCS8"/>
<evidence type="ECO:0000256" key="2">
    <source>
        <dbReference type="ARBA" id="ARBA00022612"/>
    </source>
</evidence>
<dbReference type="GO" id="GO:0008233">
    <property type="term" value="F:peptidase activity"/>
    <property type="evidence" value="ECO:0007669"/>
    <property type="project" value="UniProtKB-KW"/>
</dbReference>
<comment type="caution">
    <text evidence="8">The sequence shown here is derived from an EMBL/GenBank/DDBJ whole genome shotgun (WGS) entry which is preliminary data.</text>
</comment>
<name>A0AAV4ZCS8_9HYPH</name>
<evidence type="ECO:0000256" key="1">
    <source>
        <dbReference type="ARBA" id="ARBA00004328"/>
    </source>
</evidence>
<dbReference type="Pfam" id="PF04586">
    <property type="entry name" value="Peptidase_S78"/>
    <property type="match status" value="1"/>
</dbReference>
<feature type="region of interest" description="Disordered" evidence="5">
    <location>
        <begin position="162"/>
        <end position="188"/>
    </location>
</feature>
<evidence type="ECO:0000256" key="4">
    <source>
        <dbReference type="ARBA" id="ARBA00022801"/>
    </source>
</evidence>